<keyword evidence="5" id="KW-1185">Reference proteome</keyword>
<proteinExistence type="predicted"/>
<feature type="domain" description="HTH tetR-type" evidence="3">
    <location>
        <begin position="8"/>
        <end position="68"/>
    </location>
</feature>
<evidence type="ECO:0000259" key="3">
    <source>
        <dbReference type="PROSITE" id="PS50977"/>
    </source>
</evidence>
<dbReference type="PANTHER" id="PTHR43479">
    <property type="entry name" value="ACREF/ENVCD OPERON REPRESSOR-RELATED"/>
    <property type="match status" value="1"/>
</dbReference>
<accession>A0A923KX57</accession>
<sequence length="226" mass="27024">MTTYKKSKETREKILEFAKKSFYELGFEKTTVRNITGKAGMNHALAYYHFNGKYDIAHQIIDEYHQKMELLFNEMVKENLDPLLKLLVLYRFDLREMYENKRDFDFYVSVYQESYYDQDFVRDCKKIGEYYDMNFDPKKIEIAAIATSTSWGQLYTNKEVPYEDHFSHKDIMDAIDIMRWAYLGFTNDFIIEKIEKADTILETLPMVNILLLSPEAERPSLDYPNF</sequence>
<dbReference type="GO" id="GO:0003677">
    <property type="term" value="F:DNA binding"/>
    <property type="evidence" value="ECO:0007669"/>
    <property type="project" value="UniProtKB-UniRule"/>
</dbReference>
<dbReference type="InterPro" id="IPR009057">
    <property type="entry name" value="Homeodomain-like_sf"/>
</dbReference>
<dbReference type="OrthoDB" id="9785164at2"/>
<dbReference type="PROSITE" id="PS50977">
    <property type="entry name" value="HTH_TETR_2"/>
    <property type="match status" value="1"/>
</dbReference>
<dbReference type="PANTHER" id="PTHR43479:SF11">
    <property type="entry name" value="ACREF_ENVCD OPERON REPRESSOR-RELATED"/>
    <property type="match status" value="1"/>
</dbReference>
<dbReference type="InterPro" id="IPR001647">
    <property type="entry name" value="HTH_TetR"/>
</dbReference>
<dbReference type="SUPFAM" id="SSF46689">
    <property type="entry name" value="Homeodomain-like"/>
    <property type="match status" value="1"/>
</dbReference>
<gene>
    <name evidence="4" type="ORF">GH810_06515</name>
</gene>
<feature type="DNA-binding region" description="H-T-H motif" evidence="2">
    <location>
        <begin position="31"/>
        <end position="50"/>
    </location>
</feature>
<dbReference type="AlphaFoldDB" id="A0A923KX57"/>
<reference evidence="4" key="2">
    <citation type="submission" date="2020-10" db="EMBL/GenBank/DDBJ databases">
        <title>Comparative genomics of the Acetobacterium genus.</title>
        <authorList>
            <person name="Marshall C."/>
            <person name="May H."/>
            <person name="Norman S."/>
        </authorList>
    </citation>
    <scope>NUCLEOTIDE SEQUENCE</scope>
    <source>
        <strain evidence="4">DER-2019</strain>
    </source>
</reference>
<dbReference type="RefSeq" id="WP_148566185.1">
    <property type="nucleotide sequence ID" value="NZ_RXYA01000003.1"/>
</dbReference>
<keyword evidence="1 2" id="KW-0238">DNA-binding</keyword>
<evidence type="ECO:0000313" key="5">
    <source>
        <dbReference type="Proteomes" id="UP000616595"/>
    </source>
</evidence>
<dbReference type="EMBL" id="WJBD01000006">
    <property type="protein sequence ID" value="MBC3887961.1"/>
    <property type="molecule type" value="Genomic_DNA"/>
</dbReference>
<dbReference type="InterPro" id="IPR050624">
    <property type="entry name" value="HTH-type_Tx_Regulator"/>
</dbReference>
<name>A0A923KX57_9FIRM</name>
<evidence type="ECO:0000256" key="1">
    <source>
        <dbReference type="ARBA" id="ARBA00023125"/>
    </source>
</evidence>
<dbReference type="Gene3D" id="1.10.357.10">
    <property type="entry name" value="Tetracycline Repressor, domain 2"/>
    <property type="match status" value="1"/>
</dbReference>
<organism evidence="4 5">
    <name type="scientific">Acetobacterium paludosum</name>
    <dbReference type="NCBI Taxonomy" id="52693"/>
    <lineage>
        <taxon>Bacteria</taxon>
        <taxon>Bacillati</taxon>
        <taxon>Bacillota</taxon>
        <taxon>Clostridia</taxon>
        <taxon>Eubacteriales</taxon>
        <taxon>Eubacteriaceae</taxon>
        <taxon>Acetobacterium</taxon>
    </lineage>
</organism>
<protein>
    <submittedName>
        <fullName evidence="4">TetR family transcriptional regulator</fullName>
    </submittedName>
</protein>
<comment type="caution">
    <text evidence="4">The sequence shown here is derived from an EMBL/GenBank/DDBJ whole genome shotgun (WGS) entry which is preliminary data.</text>
</comment>
<dbReference type="Proteomes" id="UP000616595">
    <property type="component" value="Unassembled WGS sequence"/>
</dbReference>
<evidence type="ECO:0000256" key="2">
    <source>
        <dbReference type="PROSITE-ProRule" id="PRU00335"/>
    </source>
</evidence>
<dbReference type="Pfam" id="PF00440">
    <property type="entry name" value="TetR_N"/>
    <property type="match status" value="1"/>
</dbReference>
<reference evidence="4" key="1">
    <citation type="submission" date="2019-10" db="EMBL/GenBank/DDBJ databases">
        <authorList>
            <person name="Ross D.E."/>
            <person name="Gulliver D."/>
        </authorList>
    </citation>
    <scope>NUCLEOTIDE SEQUENCE</scope>
    <source>
        <strain evidence="4">DER-2019</strain>
    </source>
</reference>
<evidence type="ECO:0000313" key="4">
    <source>
        <dbReference type="EMBL" id="MBC3887961.1"/>
    </source>
</evidence>